<keyword evidence="3" id="KW-1185">Reference proteome</keyword>
<keyword evidence="1" id="KW-1133">Transmembrane helix</keyword>
<sequence length="127" mass="13673">MHIPPNGASSIPSNTGAFVELTLSTLRIEMPFTTGTALGSHPSSGWSFEPLLNLIGTLTLSIVTLIIVIFAIYPPLPLSVFILTPAAESQTCKSSIVMLKNPSRHLTTYPNPRACRCGARYSPNYNV</sequence>
<feature type="transmembrane region" description="Helical" evidence="1">
    <location>
        <begin position="51"/>
        <end position="73"/>
    </location>
</feature>
<keyword evidence="1" id="KW-0812">Transmembrane</keyword>
<comment type="caution">
    <text evidence="2">The sequence shown here is derived from an EMBL/GenBank/DDBJ whole genome shotgun (WGS) entry which is preliminary data.</text>
</comment>
<dbReference type="EMBL" id="JAPFFJ010000009">
    <property type="protein sequence ID" value="KAJ6419316.1"/>
    <property type="molecule type" value="Genomic_DNA"/>
</dbReference>
<dbReference type="Proteomes" id="UP001162972">
    <property type="component" value="Chromosome 7"/>
</dbReference>
<organism evidence="2 3">
    <name type="scientific">Salix udensis</name>
    <dbReference type="NCBI Taxonomy" id="889485"/>
    <lineage>
        <taxon>Eukaryota</taxon>
        <taxon>Viridiplantae</taxon>
        <taxon>Streptophyta</taxon>
        <taxon>Embryophyta</taxon>
        <taxon>Tracheophyta</taxon>
        <taxon>Spermatophyta</taxon>
        <taxon>Magnoliopsida</taxon>
        <taxon>eudicotyledons</taxon>
        <taxon>Gunneridae</taxon>
        <taxon>Pentapetalae</taxon>
        <taxon>rosids</taxon>
        <taxon>fabids</taxon>
        <taxon>Malpighiales</taxon>
        <taxon>Salicaceae</taxon>
        <taxon>Saliceae</taxon>
        <taxon>Salix</taxon>
    </lineage>
</organism>
<protein>
    <submittedName>
        <fullName evidence="2">Uncharacterized protein</fullName>
    </submittedName>
</protein>
<evidence type="ECO:0000313" key="3">
    <source>
        <dbReference type="Proteomes" id="UP001162972"/>
    </source>
</evidence>
<evidence type="ECO:0000256" key="1">
    <source>
        <dbReference type="SAM" id="Phobius"/>
    </source>
</evidence>
<name>A0AAD6K980_9ROSI</name>
<reference evidence="2 3" key="1">
    <citation type="journal article" date="2023" name="Int. J. Mol. Sci.">
        <title>De Novo Assembly and Annotation of 11 Diverse Shrub Willow (Salix) Genomes Reveals Novel Gene Organization in Sex-Linked Regions.</title>
        <authorList>
            <person name="Hyden B."/>
            <person name="Feng K."/>
            <person name="Yates T.B."/>
            <person name="Jawdy S."/>
            <person name="Cereghino C."/>
            <person name="Smart L.B."/>
            <person name="Muchero W."/>
        </authorList>
    </citation>
    <scope>NUCLEOTIDE SEQUENCE [LARGE SCALE GENOMIC DNA]</scope>
    <source>
        <tissue evidence="2">Shoot tip</tissue>
    </source>
</reference>
<keyword evidence="1" id="KW-0472">Membrane</keyword>
<gene>
    <name evidence="2" type="ORF">OIU84_029427</name>
</gene>
<proteinExistence type="predicted"/>
<accession>A0AAD6K980</accession>
<evidence type="ECO:0000313" key="2">
    <source>
        <dbReference type="EMBL" id="KAJ6419316.1"/>
    </source>
</evidence>
<dbReference type="AlphaFoldDB" id="A0AAD6K980"/>